<protein>
    <submittedName>
        <fullName evidence="2">Uncharacterized protein</fullName>
    </submittedName>
</protein>
<evidence type="ECO:0000313" key="3">
    <source>
        <dbReference type="Proteomes" id="UP000319817"/>
    </source>
</evidence>
<dbReference type="GO" id="GO:0005829">
    <property type="term" value="C:cytosol"/>
    <property type="evidence" value="ECO:0007669"/>
    <property type="project" value="TreeGrafter"/>
</dbReference>
<proteinExistence type="inferred from homology"/>
<dbReference type="Proteomes" id="UP000319817">
    <property type="component" value="Chromosome"/>
</dbReference>
<dbReference type="OrthoDB" id="264854at2"/>
<organism evidence="2 3">
    <name type="scientific">Stieleria marina</name>
    <dbReference type="NCBI Taxonomy" id="1930275"/>
    <lineage>
        <taxon>Bacteria</taxon>
        <taxon>Pseudomonadati</taxon>
        <taxon>Planctomycetota</taxon>
        <taxon>Planctomycetia</taxon>
        <taxon>Pirellulales</taxon>
        <taxon>Pirellulaceae</taxon>
        <taxon>Stieleria</taxon>
    </lineage>
</organism>
<dbReference type="Gene3D" id="3.40.1740.10">
    <property type="entry name" value="VC0467-like"/>
    <property type="match status" value="1"/>
</dbReference>
<comment type="similarity">
    <text evidence="1">Belongs to the UPF0301 (AlgH) family.</text>
</comment>
<evidence type="ECO:0000313" key="2">
    <source>
        <dbReference type="EMBL" id="QDT08735.1"/>
    </source>
</evidence>
<dbReference type="RefSeq" id="WP_145416226.1">
    <property type="nucleotide sequence ID" value="NZ_CP036526.1"/>
</dbReference>
<dbReference type="PANTHER" id="PTHR30327:SF1">
    <property type="entry name" value="UPF0301 PROTEIN YQGE"/>
    <property type="match status" value="1"/>
</dbReference>
<reference evidence="2 3" key="1">
    <citation type="submission" date="2019-02" db="EMBL/GenBank/DDBJ databases">
        <title>Deep-cultivation of Planctomycetes and their phenomic and genomic characterization uncovers novel biology.</title>
        <authorList>
            <person name="Wiegand S."/>
            <person name="Jogler M."/>
            <person name="Boedeker C."/>
            <person name="Pinto D."/>
            <person name="Vollmers J."/>
            <person name="Rivas-Marin E."/>
            <person name="Kohn T."/>
            <person name="Peeters S.H."/>
            <person name="Heuer A."/>
            <person name="Rast P."/>
            <person name="Oberbeckmann S."/>
            <person name="Bunk B."/>
            <person name="Jeske O."/>
            <person name="Meyerdierks A."/>
            <person name="Storesund J.E."/>
            <person name="Kallscheuer N."/>
            <person name="Luecker S."/>
            <person name="Lage O.M."/>
            <person name="Pohl T."/>
            <person name="Merkel B.J."/>
            <person name="Hornburger P."/>
            <person name="Mueller R.-W."/>
            <person name="Bruemmer F."/>
            <person name="Labrenz M."/>
            <person name="Spormann A.M."/>
            <person name="Op den Camp H."/>
            <person name="Overmann J."/>
            <person name="Amann R."/>
            <person name="Jetten M.S.M."/>
            <person name="Mascher T."/>
            <person name="Medema M.H."/>
            <person name="Devos D.P."/>
            <person name="Kaster A.-K."/>
            <person name="Ovreas L."/>
            <person name="Rohde M."/>
            <person name="Galperin M.Y."/>
            <person name="Jogler C."/>
        </authorList>
    </citation>
    <scope>NUCLEOTIDE SEQUENCE [LARGE SCALE GENOMIC DNA]</scope>
    <source>
        <strain evidence="2 3">K23_9</strain>
    </source>
</reference>
<dbReference type="SUPFAM" id="SSF143456">
    <property type="entry name" value="VC0467-like"/>
    <property type="match status" value="1"/>
</dbReference>
<evidence type="ECO:0000256" key="1">
    <source>
        <dbReference type="ARBA" id="ARBA00009600"/>
    </source>
</evidence>
<dbReference type="AlphaFoldDB" id="A0A517NNN0"/>
<name>A0A517NNN0_9BACT</name>
<dbReference type="EMBL" id="CP036526">
    <property type="protein sequence ID" value="QDT08735.1"/>
    <property type="molecule type" value="Genomic_DNA"/>
</dbReference>
<dbReference type="PANTHER" id="PTHR30327">
    <property type="entry name" value="UNCHARACTERIZED PROTEIN YQGE"/>
    <property type="match status" value="1"/>
</dbReference>
<gene>
    <name evidence="2" type="ORF">K239x_06770</name>
</gene>
<dbReference type="Pfam" id="PF02622">
    <property type="entry name" value="DUF179"/>
    <property type="match status" value="1"/>
</dbReference>
<dbReference type="InterPro" id="IPR003774">
    <property type="entry name" value="AlgH-like"/>
</dbReference>
<keyword evidence="3" id="KW-1185">Reference proteome</keyword>
<accession>A0A517NNN0</accession>
<sequence length="222" mass="24072">MSDSLIGNLLVASSLVNDPVMSQAVCLVVHQDETQSIGVMLNRPIQPNPQALLNMLSSANKETHSKRFHEDAATEGQTNKLIETDELDQQAEQTLAKATQALGTVHFGGPLNGPVVAVHSSSEFAEAETGRGIYVAAQKPNLEGLVRCQEAPYRLIVGHIGWDNDQLRSEVDAGIWHVATATTDAVFGQDQDMWPRLIRRATARSVANWIGTPDVPMANEVN</sequence>